<sequence>MCGFQKKEAITMSKKLSKEEKKALARKALEDRAKHPAKKDGSGFARLDADAKKFER</sequence>
<protein>
    <submittedName>
        <fullName evidence="2">Uncharacterized protein</fullName>
    </submittedName>
</protein>
<feature type="region of interest" description="Disordered" evidence="1">
    <location>
        <begin position="30"/>
        <end position="56"/>
    </location>
</feature>
<evidence type="ECO:0000313" key="2">
    <source>
        <dbReference type="EMBL" id="KRN08668.1"/>
    </source>
</evidence>
<keyword evidence="3" id="KW-1185">Reference proteome</keyword>
<reference evidence="2 3" key="1">
    <citation type="journal article" date="2015" name="Genome Announc.">
        <title>Expanding the biotechnology potential of lactobacilli through comparative genomics of 213 strains and associated genera.</title>
        <authorList>
            <person name="Sun Z."/>
            <person name="Harris H.M."/>
            <person name="McCann A."/>
            <person name="Guo C."/>
            <person name="Argimon S."/>
            <person name="Zhang W."/>
            <person name="Yang X."/>
            <person name="Jeffery I.B."/>
            <person name="Cooney J.C."/>
            <person name="Kagawa T.F."/>
            <person name="Liu W."/>
            <person name="Song Y."/>
            <person name="Salvetti E."/>
            <person name="Wrobel A."/>
            <person name="Rasinkangas P."/>
            <person name="Parkhill J."/>
            <person name="Rea M.C."/>
            <person name="O'Sullivan O."/>
            <person name="Ritari J."/>
            <person name="Douillard F.P."/>
            <person name="Paul Ross R."/>
            <person name="Yang R."/>
            <person name="Briner A.E."/>
            <person name="Felis G.E."/>
            <person name="de Vos W.M."/>
            <person name="Barrangou R."/>
            <person name="Klaenhammer T.R."/>
            <person name="Caufield P.W."/>
            <person name="Cui Y."/>
            <person name="Zhang H."/>
            <person name="O'Toole P.W."/>
        </authorList>
    </citation>
    <scope>NUCLEOTIDE SEQUENCE [LARGE SCALE GENOMIC DNA]</scope>
    <source>
        <strain evidence="2 3">DSM 20444</strain>
    </source>
</reference>
<comment type="caution">
    <text evidence="2">The sequence shown here is derived from an EMBL/GenBank/DDBJ whole genome shotgun (WGS) entry which is preliminary data.</text>
</comment>
<evidence type="ECO:0000313" key="3">
    <source>
        <dbReference type="Proteomes" id="UP000050898"/>
    </source>
</evidence>
<proteinExistence type="predicted"/>
<name>A0A0R2E8F3_9LACO</name>
<dbReference type="AlphaFoldDB" id="A0A0R2E8F3"/>
<evidence type="ECO:0000256" key="1">
    <source>
        <dbReference type="SAM" id="MobiDB-lite"/>
    </source>
</evidence>
<organism evidence="2 3">
    <name type="scientific">Liquorilactobacillus mali KCTC 3596 = DSM 20444</name>
    <dbReference type="NCBI Taxonomy" id="1046596"/>
    <lineage>
        <taxon>Bacteria</taxon>
        <taxon>Bacillati</taxon>
        <taxon>Bacillota</taxon>
        <taxon>Bacilli</taxon>
        <taxon>Lactobacillales</taxon>
        <taxon>Lactobacillaceae</taxon>
        <taxon>Liquorilactobacillus</taxon>
    </lineage>
</organism>
<dbReference type="EMBL" id="AYYH01000057">
    <property type="protein sequence ID" value="KRN08668.1"/>
    <property type="molecule type" value="Genomic_DNA"/>
</dbReference>
<gene>
    <name evidence="2" type="ORF">FD00_GL001972</name>
</gene>
<accession>A0A0R2E8F3</accession>
<dbReference type="PATRIC" id="fig|1046596.6.peg.2068"/>
<dbReference type="Proteomes" id="UP000050898">
    <property type="component" value="Unassembled WGS sequence"/>
</dbReference>